<evidence type="ECO:0000256" key="6">
    <source>
        <dbReference type="ARBA" id="ARBA00022840"/>
    </source>
</evidence>
<sequence length="362" mass="39624">MQALLVLEDGTVFTGKAFGATGEQWGEVVFNTGMTGYQEVLTDPSYCGQIVVMTYPLIGNYGINKDDFEAKRSFVRGFVVKEECDRPSNWRVSNKIDEFLAREGVIGISGIDTRALTRRIRNHGTMRGIISTQITDPAILIEKAKNTPGISGQELVPTVATKEIYTVSGEGHRVVLIDFGAKANIVRCLNNRQCEVVVVPPTTSPEEILAMNPKGLMLSNGPGDPTDVPYAVKTVKSLIDKLPVFGICLGHQIIGLAVGGKTYKLKFGHRGANHPVKDLASGRVYITSQNHGYTVDKDSLPSDMEVSHINLNDNTVEGLRHKSLPVFSVQYHPEAAPGPMDSEYLFDRFLDNINNFVASEGR</sequence>
<feature type="binding site" evidence="11">
    <location>
        <position position="293"/>
    </location>
    <ligand>
        <name>L-glutamine</name>
        <dbReference type="ChEBI" id="CHEBI:58359"/>
    </ligand>
</feature>
<evidence type="ECO:0000256" key="9">
    <source>
        <dbReference type="ARBA" id="ARBA00048816"/>
    </source>
</evidence>
<dbReference type="NCBIfam" id="TIGR01368">
    <property type="entry name" value="CPSaseIIsmall"/>
    <property type="match status" value="1"/>
</dbReference>
<dbReference type="PRINTS" id="PR00096">
    <property type="entry name" value="GATASE"/>
</dbReference>
<dbReference type="PANTHER" id="PTHR43418">
    <property type="entry name" value="MULTIFUNCTIONAL TRYPTOPHAN BIOSYNTHESIS PROTEIN-RELATED"/>
    <property type="match status" value="1"/>
</dbReference>
<feature type="region of interest" description="CPSase" evidence="11">
    <location>
        <begin position="1"/>
        <end position="172"/>
    </location>
</feature>
<dbReference type="InterPro" id="IPR050472">
    <property type="entry name" value="Anth_synth/Amidotransfase"/>
</dbReference>
<evidence type="ECO:0000256" key="7">
    <source>
        <dbReference type="ARBA" id="ARBA00022962"/>
    </source>
</evidence>
<dbReference type="InterPro" id="IPR017926">
    <property type="entry name" value="GATASE"/>
</dbReference>
<dbReference type="Pfam" id="PF00988">
    <property type="entry name" value="CPSase_sm_chain"/>
    <property type="match status" value="1"/>
</dbReference>
<accession>A0AAW7ZAX1</accession>
<dbReference type="CDD" id="cd01744">
    <property type="entry name" value="GATase1_CPSase"/>
    <property type="match status" value="1"/>
</dbReference>
<feature type="active site" evidence="11">
    <location>
        <position position="334"/>
    </location>
</feature>
<gene>
    <name evidence="11 13" type="primary">carA</name>
    <name evidence="13" type="ORF">P6N53_03135</name>
</gene>
<keyword evidence="14" id="KW-1185">Reference proteome</keyword>
<comment type="pathway">
    <text evidence="2 11">Amino-acid biosynthesis; L-arginine biosynthesis; carbamoyl phosphate from bicarbonate: step 1/1.</text>
</comment>
<dbReference type="GO" id="GO:0006207">
    <property type="term" value="P:'de novo' pyrimidine nucleobase biosynthetic process"/>
    <property type="evidence" value="ECO:0007669"/>
    <property type="project" value="InterPro"/>
</dbReference>
<evidence type="ECO:0000256" key="5">
    <source>
        <dbReference type="ARBA" id="ARBA00022741"/>
    </source>
</evidence>
<feature type="binding site" evidence="11">
    <location>
        <position position="249"/>
    </location>
    <ligand>
        <name>L-glutamine</name>
        <dbReference type="ChEBI" id="CHEBI:58359"/>
    </ligand>
</feature>
<feature type="binding site" evidence="11">
    <location>
        <position position="252"/>
    </location>
    <ligand>
        <name>L-glutamine</name>
        <dbReference type="ChEBI" id="CHEBI:58359"/>
    </ligand>
</feature>
<dbReference type="RefSeq" id="WP_304541104.1">
    <property type="nucleotide sequence ID" value="NZ_JARPTC010000003.1"/>
</dbReference>
<dbReference type="GO" id="GO:0006526">
    <property type="term" value="P:L-arginine biosynthetic process"/>
    <property type="evidence" value="ECO:0007669"/>
    <property type="project" value="UniProtKB-UniRule"/>
</dbReference>
<name>A0AAW7ZAX1_9FIRM</name>
<organism evidence="13 14">
    <name type="scientific">Desulforamulus aquiferis</name>
    <dbReference type="NCBI Taxonomy" id="1397668"/>
    <lineage>
        <taxon>Bacteria</taxon>
        <taxon>Bacillati</taxon>
        <taxon>Bacillota</taxon>
        <taxon>Clostridia</taxon>
        <taxon>Eubacteriales</taxon>
        <taxon>Peptococcaceae</taxon>
        <taxon>Desulforamulus</taxon>
    </lineage>
</organism>
<dbReference type="EMBL" id="JARPTC010000003">
    <property type="protein sequence ID" value="MDO7786216.1"/>
    <property type="molecule type" value="Genomic_DNA"/>
</dbReference>
<keyword evidence="5 11" id="KW-0547">Nucleotide-binding</keyword>
<feature type="domain" description="Carbamoyl-phosphate synthase small subunit N-terminal" evidence="12">
    <location>
        <begin position="1"/>
        <end position="131"/>
    </location>
</feature>
<evidence type="ECO:0000256" key="2">
    <source>
        <dbReference type="ARBA" id="ARBA00005077"/>
    </source>
</evidence>
<dbReference type="InterPro" id="IPR035686">
    <property type="entry name" value="CPSase_GATase1"/>
</dbReference>
<dbReference type="GO" id="GO:0004088">
    <property type="term" value="F:carbamoyl-phosphate synthase (glutamine-hydrolyzing) activity"/>
    <property type="evidence" value="ECO:0007669"/>
    <property type="project" value="UniProtKB-UniRule"/>
</dbReference>
<dbReference type="InterPro" id="IPR006274">
    <property type="entry name" value="CarbamoylP_synth_ssu"/>
</dbReference>
<dbReference type="EC" id="6.3.5.5" evidence="11"/>
<evidence type="ECO:0000256" key="4">
    <source>
        <dbReference type="ARBA" id="ARBA00022598"/>
    </source>
</evidence>
<dbReference type="FunFam" id="3.50.30.20:FF:000001">
    <property type="entry name" value="Carbamoyl-phosphate synthase small chain"/>
    <property type="match status" value="1"/>
</dbReference>
<dbReference type="GO" id="GO:0006541">
    <property type="term" value="P:glutamine metabolic process"/>
    <property type="evidence" value="ECO:0007669"/>
    <property type="project" value="InterPro"/>
</dbReference>
<keyword evidence="6 11" id="KW-0067">ATP-binding</keyword>
<dbReference type="FunFam" id="3.40.50.880:FF:000029">
    <property type="entry name" value="Carbamoyl-phosphate synthase small chain"/>
    <property type="match status" value="1"/>
</dbReference>
<dbReference type="Gene3D" id="3.40.50.880">
    <property type="match status" value="1"/>
</dbReference>
<dbReference type="HAMAP" id="MF_01209">
    <property type="entry name" value="CPSase_S_chain"/>
    <property type="match status" value="1"/>
</dbReference>
<dbReference type="GO" id="GO:0044205">
    <property type="term" value="P:'de novo' UMP biosynthetic process"/>
    <property type="evidence" value="ECO:0007669"/>
    <property type="project" value="UniProtKB-UniRule"/>
</dbReference>
<comment type="pathway">
    <text evidence="1 11">Pyrimidine metabolism; UMP biosynthesis via de novo pathway; (S)-dihydroorotate from bicarbonate: step 1/3.</text>
</comment>
<feature type="active site" description="Nucleophile" evidence="11">
    <location>
        <position position="248"/>
    </location>
</feature>
<feature type="binding site" evidence="11">
    <location>
        <position position="221"/>
    </location>
    <ligand>
        <name>L-glutamine</name>
        <dbReference type="ChEBI" id="CHEBI:58359"/>
    </ligand>
</feature>
<reference evidence="13" key="1">
    <citation type="journal article" date="2023" name="J. Hazard. Mater.">
        <title>Anaerobic biodegradation of pyrene and benzo[a]pyrene by a new sulfate-reducing Desulforamulus aquiferis strain DSA.</title>
        <authorList>
            <person name="Zhang Z."/>
            <person name="Sun J."/>
            <person name="Gong X."/>
            <person name="Wang C."/>
            <person name="Wang H."/>
        </authorList>
    </citation>
    <scope>NUCLEOTIDE SEQUENCE</scope>
    <source>
        <strain evidence="13">DSA</strain>
    </source>
</reference>
<protein>
    <recommendedName>
        <fullName evidence="11">Carbamoyl phosphate synthase small chain</fullName>
        <ecNumber evidence="11">6.3.5.5</ecNumber>
    </recommendedName>
    <alternativeName>
        <fullName evidence="11">Carbamoyl phosphate synthetase glutamine chain</fullName>
    </alternativeName>
</protein>
<comment type="similarity">
    <text evidence="3 11">Belongs to the CarA family.</text>
</comment>
<dbReference type="PROSITE" id="PS51273">
    <property type="entry name" value="GATASE_TYPE_1"/>
    <property type="match status" value="1"/>
</dbReference>
<dbReference type="Pfam" id="PF00117">
    <property type="entry name" value="GATase"/>
    <property type="match status" value="1"/>
</dbReference>
<dbReference type="Proteomes" id="UP001172911">
    <property type="component" value="Unassembled WGS sequence"/>
</dbReference>
<feature type="binding site" evidence="11">
    <location>
        <position position="45"/>
    </location>
    <ligand>
        <name>L-glutamine</name>
        <dbReference type="ChEBI" id="CHEBI:58359"/>
    </ligand>
</feature>
<dbReference type="InterPro" id="IPR029062">
    <property type="entry name" value="Class_I_gatase-like"/>
</dbReference>
<dbReference type="InterPro" id="IPR002474">
    <property type="entry name" value="CarbamoylP_synth_ssu_N"/>
</dbReference>
<feature type="binding site" evidence="11">
    <location>
        <position position="292"/>
    </location>
    <ligand>
        <name>L-glutamine</name>
        <dbReference type="ChEBI" id="CHEBI:58359"/>
    </ligand>
</feature>
<feature type="binding site" evidence="11">
    <location>
        <position position="223"/>
    </location>
    <ligand>
        <name>L-glutamine</name>
        <dbReference type="ChEBI" id="CHEBI:58359"/>
    </ligand>
</feature>
<keyword evidence="11" id="KW-0028">Amino-acid biosynthesis</keyword>
<feature type="binding site" evidence="11">
    <location>
        <position position="290"/>
    </location>
    <ligand>
        <name>L-glutamine</name>
        <dbReference type="ChEBI" id="CHEBI:58359"/>
    </ligand>
</feature>
<dbReference type="PRINTS" id="PR00099">
    <property type="entry name" value="CPSGATASE"/>
</dbReference>
<dbReference type="Gene3D" id="3.50.30.20">
    <property type="entry name" value="Carbamoyl-phosphate synthase small subunit, N-terminal domain"/>
    <property type="match status" value="1"/>
</dbReference>
<dbReference type="SMART" id="SM01097">
    <property type="entry name" value="CPSase_sm_chain"/>
    <property type="match status" value="1"/>
</dbReference>
<comment type="function">
    <text evidence="11">Small subunit of the glutamine-dependent carbamoyl phosphate synthetase (CPSase). CPSase catalyzes the formation of carbamoyl phosphate from the ammonia moiety of glutamine, carbonate, and phosphate donated by ATP, constituting the first step of 2 biosynthetic pathways, one leading to arginine and/or urea and the other to pyrimidine nucleotides. The small subunit (glutamine amidotransferase) binds and cleaves glutamine to supply the large subunit with the substrate ammonia.</text>
</comment>
<comment type="subunit">
    <text evidence="11">Composed of two chains; the small (or glutamine) chain promotes the hydrolysis of glutamine to ammonia, which is used by the large (or ammonia) chain to synthesize carbamoyl phosphate. Tetramer of heterodimers (alpha,beta)4.</text>
</comment>
<evidence type="ECO:0000259" key="12">
    <source>
        <dbReference type="SMART" id="SM01097"/>
    </source>
</evidence>
<evidence type="ECO:0000313" key="14">
    <source>
        <dbReference type="Proteomes" id="UP001172911"/>
    </source>
</evidence>
<dbReference type="GO" id="GO:0005524">
    <property type="term" value="F:ATP binding"/>
    <property type="evidence" value="ECO:0007669"/>
    <property type="project" value="UniProtKB-UniRule"/>
</dbReference>
<dbReference type="NCBIfam" id="NF009475">
    <property type="entry name" value="PRK12838.1"/>
    <property type="match status" value="1"/>
</dbReference>
<keyword evidence="7 11" id="KW-0315">Glutamine amidotransferase</keyword>
<dbReference type="SUPFAM" id="SSF52317">
    <property type="entry name" value="Class I glutamine amidotransferase-like"/>
    <property type="match status" value="1"/>
</dbReference>
<comment type="catalytic activity">
    <reaction evidence="9 11">
        <text>hydrogencarbonate + L-glutamine + 2 ATP + H2O = carbamoyl phosphate + L-glutamate + 2 ADP + phosphate + 2 H(+)</text>
        <dbReference type="Rhea" id="RHEA:18633"/>
        <dbReference type="ChEBI" id="CHEBI:15377"/>
        <dbReference type="ChEBI" id="CHEBI:15378"/>
        <dbReference type="ChEBI" id="CHEBI:17544"/>
        <dbReference type="ChEBI" id="CHEBI:29985"/>
        <dbReference type="ChEBI" id="CHEBI:30616"/>
        <dbReference type="ChEBI" id="CHEBI:43474"/>
        <dbReference type="ChEBI" id="CHEBI:58228"/>
        <dbReference type="ChEBI" id="CHEBI:58359"/>
        <dbReference type="ChEBI" id="CHEBI:456216"/>
        <dbReference type="EC" id="6.3.5.5"/>
    </reaction>
</comment>
<evidence type="ECO:0000256" key="8">
    <source>
        <dbReference type="ARBA" id="ARBA00022975"/>
    </source>
</evidence>
<feature type="active site" evidence="11">
    <location>
        <position position="332"/>
    </location>
</feature>
<dbReference type="AlphaFoldDB" id="A0AAW7ZAX1"/>
<dbReference type="InterPro" id="IPR036480">
    <property type="entry name" value="CarbP_synth_ssu_N_sf"/>
</dbReference>
<keyword evidence="8 11" id="KW-0665">Pyrimidine biosynthesis</keyword>
<comment type="catalytic activity">
    <reaction evidence="10 11">
        <text>L-glutamine + H2O = L-glutamate + NH4(+)</text>
        <dbReference type="Rhea" id="RHEA:15889"/>
        <dbReference type="ChEBI" id="CHEBI:15377"/>
        <dbReference type="ChEBI" id="CHEBI:28938"/>
        <dbReference type="ChEBI" id="CHEBI:29985"/>
        <dbReference type="ChEBI" id="CHEBI:58359"/>
    </reaction>
</comment>
<reference evidence="13" key="2">
    <citation type="submission" date="2023-03" db="EMBL/GenBank/DDBJ databases">
        <authorList>
            <person name="Zhang Z."/>
        </authorList>
    </citation>
    <scope>NUCLEOTIDE SEQUENCE</scope>
    <source>
        <strain evidence="13">DSA</strain>
    </source>
</reference>
<evidence type="ECO:0000256" key="11">
    <source>
        <dbReference type="HAMAP-Rule" id="MF_01209"/>
    </source>
</evidence>
<evidence type="ECO:0000313" key="13">
    <source>
        <dbReference type="EMBL" id="MDO7786216.1"/>
    </source>
</evidence>
<dbReference type="SUPFAM" id="SSF52021">
    <property type="entry name" value="Carbamoyl phosphate synthetase, small subunit N-terminal domain"/>
    <property type="match status" value="1"/>
</dbReference>
<proteinExistence type="inferred from homology"/>
<keyword evidence="11" id="KW-0055">Arginine biosynthesis</keyword>
<evidence type="ECO:0000256" key="1">
    <source>
        <dbReference type="ARBA" id="ARBA00004812"/>
    </source>
</evidence>
<keyword evidence="4 11" id="KW-0436">Ligase</keyword>
<evidence type="ECO:0000256" key="10">
    <source>
        <dbReference type="ARBA" id="ARBA00049285"/>
    </source>
</evidence>
<evidence type="ECO:0000256" key="3">
    <source>
        <dbReference type="ARBA" id="ARBA00007800"/>
    </source>
</evidence>
<comment type="caution">
    <text evidence="13">The sequence shown here is derived from an EMBL/GenBank/DDBJ whole genome shotgun (WGS) entry which is preliminary data.</text>
</comment>
<dbReference type="PRINTS" id="PR00097">
    <property type="entry name" value="ANTSNTHASEII"/>
</dbReference>
<dbReference type="PANTHER" id="PTHR43418:SF7">
    <property type="entry name" value="CARBAMOYL-PHOSPHATE SYNTHASE SMALL CHAIN"/>
    <property type="match status" value="1"/>
</dbReference>